<evidence type="ECO:0000256" key="1">
    <source>
        <dbReference type="ARBA" id="ARBA00005466"/>
    </source>
</evidence>
<sequence>MAACSALAANCPSFTLTYPSGTANANYQYATNHYWSNTNIDGTPACVVFPTGAEDVSEIIRILLHYPSVPFAVKSGGHNANAGFSSVDGGVLISFQNSYDTVLSADKKTAVVGPGARWMDTVGALEPYGLTVVGGRLGDVGVGGLLLGCGLSFLSAQYGLPCDNIVNYEVVLSDSSIVNANATSHTDLFGALKGGGNQFGIVTKYTLKTYPIGKVVWGGYITYRTDYASQILSATQDFIENCQDPRAAMFTTVSLLLTGLDEFFAVFLFYDGSSLPRGMFDKFLNIPHILNQLKMQSYTALLTANANFGSIYGYRYLLRGATIPSLAGSNGTDLVNANFNDFFKYVTTRKSLISLVTQLDFVWTLIYQPMPTMIPAASARINPSGNLLGLSPNAGDHMWMACTVAWKTSLGDSDARNDAVNIMNQISTYAQNAYPDVSASKYQAGHFAPEGYNMIFMNDAMADQSVLGSYGDATYQRLKNIQRAYDRMGVFPQRTNGFKLT</sequence>
<dbReference type="SUPFAM" id="SSF56176">
    <property type="entry name" value="FAD-binding/transporter-associated domain-like"/>
    <property type="match status" value="1"/>
</dbReference>
<dbReference type="Gene3D" id="3.30.43.10">
    <property type="entry name" value="Uridine Diphospho-n-acetylenolpyruvylglucosamine Reductase, domain 2"/>
    <property type="match status" value="1"/>
</dbReference>
<proteinExistence type="inferred from homology"/>
<dbReference type="InterPro" id="IPR016167">
    <property type="entry name" value="FAD-bd_PCMH_sub1"/>
</dbReference>
<dbReference type="OrthoDB" id="2151789at2759"/>
<evidence type="ECO:0000256" key="4">
    <source>
        <dbReference type="ARBA" id="ARBA00023002"/>
    </source>
</evidence>
<dbReference type="Proteomes" id="UP000235371">
    <property type="component" value="Unassembled WGS sequence"/>
</dbReference>
<dbReference type="PANTHER" id="PTHR42973:SF13">
    <property type="entry name" value="FAD-BINDING PCMH-TYPE DOMAIN-CONTAINING PROTEIN"/>
    <property type="match status" value="1"/>
</dbReference>
<protein>
    <submittedName>
        <fullName evidence="6">FAD-binding domain-containing protein</fullName>
    </submittedName>
</protein>
<keyword evidence="4" id="KW-0560">Oxidoreductase</keyword>
<dbReference type="Pfam" id="PF01565">
    <property type="entry name" value="FAD_binding_4"/>
    <property type="match status" value="1"/>
</dbReference>
<evidence type="ECO:0000313" key="6">
    <source>
        <dbReference type="EMBL" id="PMD56489.1"/>
    </source>
</evidence>
<keyword evidence="2" id="KW-0285">Flavoprotein</keyword>
<dbReference type="Gene3D" id="3.30.465.10">
    <property type="match status" value="1"/>
</dbReference>
<dbReference type="Gene3D" id="3.40.462.20">
    <property type="match status" value="1"/>
</dbReference>
<evidence type="ECO:0000256" key="2">
    <source>
        <dbReference type="ARBA" id="ARBA00022630"/>
    </source>
</evidence>
<dbReference type="EMBL" id="KZ613848">
    <property type="protein sequence ID" value="PMD56489.1"/>
    <property type="molecule type" value="Genomic_DNA"/>
</dbReference>
<comment type="similarity">
    <text evidence="1">Belongs to the oxygen-dependent FAD-linked oxidoreductase family.</text>
</comment>
<dbReference type="RefSeq" id="XP_024733393.1">
    <property type="nucleotide sequence ID" value="XM_024877156.1"/>
</dbReference>
<reference evidence="6 7" key="1">
    <citation type="submission" date="2016-04" db="EMBL/GenBank/DDBJ databases">
        <title>A degradative enzymes factory behind the ericoid mycorrhizal symbiosis.</title>
        <authorList>
            <consortium name="DOE Joint Genome Institute"/>
            <person name="Martino E."/>
            <person name="Morin E."/>
            <person name="Grelet G."/>
            <person name="Kuo A."/>
            <person name="Kohler A."/>
            <person name="Daghino S."/>
            <person name="Barry K."/>
            <person name="Choi C."/>
            <person name="Cichocki N."/>
            <person name="Clum A."/>
            <person name="Copeland A."/>
            <person name="Hainaut M."/>
            <person name="Haridas S."/>
            <person name="Labutti K."/>
            <person name="Lindquist E."/>
            <person name="Lipzen A."/>
            <person name="Khouja H.-R."/>
            <person name="Murat C."/>
            <person name="Ohm R."/>
            <person name="Olson A."/>
            <person name="Spatafora J."/>
            <person name="Veneault-Fourrey C."/>
            <person name="Henrissat B."/>
            <person name="Grigoriev I."/>
            <person name="Martin F."/>
            <person name="Perotto S."/>
        </authorList>
    </citation>
    <scope>NUCLEOTIDE SEQUENCE [LARGE SCALE GENOMIC DNA]</scope>
    <source>
        <strain evidence="6 7">E</strain>
    </source>
</reference>
<dbReference type="InterPro" id="IPR036318">
    <property type="entry name" value="FAD-bd_PCMH-like_sf"/>
</dbReference>
<dbReference type="PROSITE" id="PS51387">
    <property type="entry name" value="FAD_PCMH"/>
    <property type="match status" value="1"/>
</dbReference>
<dbReference type="InterPro" id="IPR016166">
    <property type="entry name" value="FAD-bd_PCMH"/>
</dbReference>
<dbReference type="GO" id="GO:0071949">
    <property type="term" value="F:FAD binding"/>
    <property type="evidence" value="ECO:0007669"/>
    <property type="project" value="InterPro"/>
</dbReference>
<organism evidence="6 7">
    <name type="scientific">Hyaloscypha bicolor E</name>
    <dbReference type="NCBI Taxonomy" id="1095630"/>
    <lineage>
        <taxon>Eukaryota</taxon>
        <taxon>Fungi</taxon>
        <taxon>Dikarya</taxon>
        <taxon>Ascomycota</taxon>
        <taxon>Pezizomycotina</taxon>
        <taxon>Leotiomycetes</taxon>
        <taxon>Helotiales</taxon>
        <taxon>Hyaloscyphaceae</taxon>
        <taxon>Hyaloscypha</taxon>
        <taxon>Hyaloscypha bicolor</taxon>
    </lineage>
</organism>
<evidence type="ECO:0000313" key="7">
    <source>
        <dbReference type="Proteomes" id="UP000235371"/>
    </source>
</evidence>
<gene>
    <name evidence="6" type="ORF">K444DRAFT_567128</name>
</gene>
<keyword evidence="3" id="KW-0274">FAD</keyword>
<dbReference type="STRING" id="1095630.A0A2J6T0G8"/>
<accession>A0A2J6T0G8</accession>
<feature type="domain" description="FAD-binding PCMH-type" evidence="5">
    <location>
        <begin position="40"/>
        <end position="212"/>
    </location>
</feature>
<dbReference type="GeneID" id="36585233"/>
<keyword evidence="7" id="KW-1185">Reference proteome</keyword>
<dbReference type="InParanoid" id="A0A2J6T0G8"/>
<name>A0A2J6T0G8_9HELO</name>
<dbReference type="InterPro" id="IPR006094">
    <property type="entry name" value="Oxid_FAD_bind_N"/>
</dbReference>
<dbReference type="GO" id="GO:0016491">
    <property type="term" value="F:oxidoreductase activity"/>
    <property type="evidence" value="ECO:0007669"/>
    <property type="project" value="UniProtKB-KW"/>
</dbReference>
<evidence type="ECO:0000259" key="5">
    <source>
        <dbReference type="PROSITE" id="PS51387"/>
    </source>
</evidence>
<dbReference type="InterPro" id="IPR016169">
    <property type="entry name" value="FAD-bd_PCMH_sub2"/>
</dbReference>
<dbReference type="InterPro" id="IPR050416">
    <property type="entry name" value="FAD-linked_Oxidoreductase"/>
</dbReference>
<dbReference type="PANTHER" id="PTHR42973">
    <property type="entry name" value="BINDING OXIDOREDUCTASE, PUTATIVE (AFU_ORTHOLOGUE AFUA_1G17690)-RELATED"/>
    <property type="match status" value="1"/>
</dbReference>
<evidence type="ECO:0000256" key="3">
    <source>
        <dbReference type="ARBA" id="ARBA00022827"/>
    </source>
</evidence>
<dbReference type="AlphaFoldDB" id="A0A2J6T0G8"/>